<dbReference type="SUPFAM" id="SSF50156">
    <property type="entry name" value="PDZ domain-like"/>
    <property type="match status" value="1"/>
</dbReference>
<evidence type="ECO:0000256" key="1">
    <source>
        <dbReference type="ARBA" id="ARBA00004370"/>
    </source>
</evidence>
<evidence type="ECO:0000256" key="5">
    <source>
        <dbReference type="PROSITE-ProRule" id="PRU00192"/>
    </source>
</evidence>
<dbReference type="GO" id="GO:0043113">
    <property type="term" value="P:receptor clustering"/>
    <property type="evidence" value="ECO:0007669"/>
    <property type="project" value="TreeGrafter"/>
</dbReference>
<evidence type="ECO:0000256" key="2">
    <source>
        <dbReference type="ARBA" id="ARBA00022443"/>
    </source>
</evidence>
<dbReference type="InterPro" id="IPR050614">
    <property type="entry name" value="Synaptic_Scaffolding_LAP-MAGUK"/>
</dbReference>
<evidence type="ECO:0000256" key="4">
    <source>
        <dbReference type="ARBA" id="ARBA00023136"/>
    </source>
</evidence>
<dbReference type="GO" id="GO:0031594">
    <property type="term" value="C:neuromuscular junction"/>
    <property type="evidence" value="ECO:0007669"/>
    <property type="project" value="TreeGrafter"/>
</dbReference>
<protein>
    <submittedName>
        <fullName evidence="10">Disks large 1 tumor suppressor protein</fullName>
    </submittedName>
</protein>
<accession>A0A6A4UW18</accession>
<evidence type="ECO:0000259" key="8">
    <source>
        <dbReference type="PROSITE" id="PS50052"/>
    </source>
</evidence>
<sequence>MTRKAVIARFAALYKKKAKDQQGEPRQVVLSKASGQGLGFNIVGGEESEGIFVSFILAGGQADRSGELHRGDQILSVNGTDLSKATHEQAAAALKGAGQTVSMVVQYRPEEYNRFEAKIHELRQQMMPGTLRTTQKRSLYVRALFDYDPRMDDGLPSRGLPFSFGDILHVTNASDDQWWQAKRLTPQGQELAMGIIPSRHRWEKKMRARGKTVVFHGKTSSDMSTLDRKKKNFSFSRKFPFMKSKEDVKSDDGSEENDREIREFGEKEKEIYSVTNTSEGDDRSLPEEPVLSYEPVQHVEVSYCRPVIILGPLKDRINDDLISQYPEDFGSCVPHTTRPCREDEVDSRDYHFVASREQMERDIQNHLFIEAGQYNDNLYGTSVASVREVAEEQKKHCILDVSGNAIKRLHVAQLYPIAIFIRPRSVDSILEWNKRLTEEQAKKMYDKCQKLEAEFSEYFTSIISGDTPEDIYEKIKDTIREQGTNRIWIPSKEKL</sequence>
<dbReference type="Proteomes" id="UP000440578">
    <property type="component" value="Unassembled WGS sequence"/>
</dbReference>
<dbReference type="PROSITE" id="PS50002">
    <property type="entry name" value="SH3"/>
    <property type="match status" value="1"/>
</dbReference>
<keyword evidence="3" id="KW-0677">Repeat</keyword>
<dbReference type="GO" id="GO:0099072">
    <property type="term" value="P:regulation of postsynaptic membrane neurotransmitter receptor levels"/>
    <property type="evidence" value="ECO:0007669"/>
    <property type="project" value="TreeGrafter"/>
</dbReference>
<organism evidence="10 11">
    <name type="scientific">Amphibalanus amphitrite</name>
    <name type="common">Striped barnacle</name>
    <name type="synonym">Balanus amphitrite</name>
    <dbReference type="NCBI Taxonomy" id="1232801"/>
    <lineage>
        <taxon>Eukaryota</taxon>
        <taxon>Metazoa</taxon>
        <taxon>Ecdysozoa</taxon>
        <taxon>Arthropoda</taxon>
        <taxon>Crustacea</taxon>
        <taxon>Multicrustacea</taxon>
        <taxon>Cirripedia</taxon>
        <taxon>Thoracica</taxon>
        <taxon>Thoracicalcarea</taxon>
        <taxon>Balanomorpha</taxon>
        <taxon>Balanoidea</taxon>
        <taxon>Balanidae</taxon>
        <taxon>Amphibalaninae</taxon>
        <taxon>Amphibalanus</taxon>
    </lineage>
</organism>
<proteinExistence type="predicted"/>
<dbReference type="SUPFAM" id="SSF50044">
    <property type="entry name" value="SH3-domain"/>
    <property type="match status" value="1"/>
</dbReference>
<feature type="domain" description="PDZ" evidence="9">
    <location>
        <begin position="27"/>
        <end position="109"/>
    </location>
</feature>
<evidence type="ECO:0000256" key="3">
    <source>
        <dbReference type="ARBA" id="ARBA00022737"/>
    </source>
</evidence>
<dbReference type="SMART" id="SM00228">
    <property type="entry name" value="PDZ"/>
    <property type="match status" value="1"/>
</dbReference>
<feature type="compositionally biased region" description="Basic and acidic residues" evidence="6">
    <location>
        <begin position="259"/>
        <end position="271"/>
    </location>
</feature>
<dbReference type="OrthoDB" id="78824at2759"/>
<evidence type="ECO:0000313" key="11">
    <source>
        <dbReference type="Proteomes" id="UP000440578"/>
    </source>
</evidence>
<dbReference type="Pfam" id="PF00625">
    <property type="entry name" value="Guanylate_kin"/>
    <property type="match status" value="1"/>
</dbReference>
<dbReference type="InterPro" id="IPR036028">
    <property type="entry name" value="SH3-like_dom_sf"/>
</dbReference>
<evidence type="ECO:0000259" key="7">
    <source>
        <dbReference type="PROSITE" id="PS50002"/>
    </source>
</evidence>
<dbReference type="AlphaFoldDB" id="A0A6A4UW18"/>
<dbReference type="GO" id="GO:0007268">
    <property type="term" value="P:chemical synaptic transmission"/>
    <property type="evidence" value="ECO:0007669"/>
    <property type="project" value="TreeGrafter"/>
</dbReference>
<dbReference type="GO" id="GO:0019901">
    <property type="term" value="F:protein kinase binding"/>
    <property type="evidence" value="ECO:0007669"/>
    <property type="project" value="TreeGrafter"/>
</dbReference>
<dbReference type="Pfam" id="PF00018">
    <property type="entry name" value="SH3_1"/>
    <property type="match status" value="1"/>
</dbReference>
<dbReference type="Gene3D" id="2.30.42.10">
    <property type="match status" value="1"/>
</dbReference>
<dbReference type="GO" id="GO:0098839">
    <property type="term" value="C:postsynaptic density membrane"/>
    <property type="evidence" value="ECO:0007669"/>
    <property type="project" value="TreeGrafter"/>
</dbReference>
<comment type="subcellular location">
    <subcellularLocation>
        <location evidence="1">Membrane</location>
    </subcellularLocation>
</comment>
<keyword evidence="4" id="KW-0472">Membrane</keyword>
<dbReference type="SMART" id="SM00326">
    <property type="entry name" value="SH3"/>
    <property type="match status" value="1"/>
</dbReference>
<dbReference type="InterPro" id="IPR027417">
    <property type="entry name" value="P-loop_NTPase"/>
</dbReference>
<dbReference type="CDD" id="cd06795">
    <property type="entry name" value="PDZ3_Dlg1-2-4-like"/>
    <property type="match status" value="1"/>
</dbReference>
<evidence type="ECO:0000256" key="6">
    <source>
        <dbReference type="SAM" id="MobiDB-lite"/>
    </source>
</evidence>
<dbReference type="Gene3D" id="2.30.30.40">
    <property type="entry name" value="SH3 Domains"/>
    <property type="match status" value="1"/>
</dbReference>
<dbReference type="InterPro" id="IPR001478">
    <property type="entry name" value="PDZ"/>
</dbReference>
<dbReference type="SUPFAM" id="SSF52540">
    <property type="entry name" value="P-loop containing nucleoside triphosphate hydrolases"/>
    <property type="match status" value="1"/>
</dbReference>
<dbReference type="FunFam" id="2.30.42.10:FF:000001">
    <property type="entry name" value="Disks large homolog 1 isoform 2"/>
    <property type="match status" value="1"/>
</dbReference>
<evidence type="ECO:0000313" key="10">
    <source>
        <dbReference type="EMBL" id="KAF0286846.1"/>
    </source>
</evidence>
<gene>
    <name evidence="10" type="primary">dlg1_1</name>
    <name evidence="10" type="ORF">FJT64_014685</name>
</gene>
<feature type="region of interest" description="Disordered" evidence="6">
    <location>
        <begin position="246"/>
        <end position="286"/>
    </location>
</feature>
<dbReference type="PROSITE" id="PS50052">
    <property type="entry name" value="GUANYLATE_KINASE_2"/>
    <property type="match status" value="1"/>
</dbReference>
<dbReference type="PROSITE" id="PS50106">
    <property type="entry name" value="PDZ"/>
    <property type="match status" value="1"/>
</dbReference>
<dbReference type="PANTHER" id="PTHR23119">
    <property type="entry name" value="DISCS LARGE"/>
    <property type="match status" value="1"/>
</dbReference>
<comment type="caution">
    <text evidence="10">The sequence shown here is derived from an EMBL/GenBank/DDBJ whole genome shotgun (WGS) entry which is preliminary data.</text>
</comment>
<dbReference type="GO" id="GO:0045197">
    <property type="term" value="P:establishment or maintenance of epithelial cell apical/basal polarity"/>
    <property type="evidence" value="ECO:0007669"/>
    <property type="project" value="TreeGrafter"/>
</dbReference>
<dbReference type="InterPro" id="IPR001452">
    <property type="entry name" value="SH3_domain"/>
</dbReference>
<dbReference type="InterPro" id="IPR008144">
    <property type="entry name" value="Guanylate_kin-like_dom"/>
</dbReference>
<dbReference type="EMBL" id="VIIS01002226">
    <property type="protein sequence ID" value="KAF0286846.1"/>
    <property type="molecule type" value="Genomic_DNA"/>
</dbReference>
<evidence type="ECO:0000259" key="9">
    <source>
        <dbReference type="PROSITE" id="PS50106"/>
    </source>
</evidence>
<dbReference type="Pfam" id="PF00595">
    <property type="entry name" value="PDZ"/>
    <property type="match status" value="1"/>
</dbReference>
<dbReference type="CDD" id="cd11861">
    <property type="entry name" value="SH3_DLG-like"/>
    <property type="match status" value="1"/>
</dbReference>
<dbReference type="GO" id="GO:0098609">
    <property type="term" value="P:cell-cell adhesion"/>
    <property type="evidence" value="ECO:0007669"/>
    <property type="project" value="TreeGrafter"/>
</dbReference>
<feature type="domain" description="Guanylate kinase-like" evidence="8">
    <location>
        <begin position="304"/>
        <end position="480"/>
    </location>
</feature>
<feature type="domain" description="SH3" evidence="7">
    <location>
        <begin position="136"/>
        <end position="206"/>
    </location>
</feature>
<dbReference type="PANTHER" id="PTHR23119:SF51">
    <property type="entry name" value="DISKS LARGE 1 TUMOR SUPPRESSOR PROTEIN"/>
    <property type="match status" value="1"/>
</dbReference>
<dbReference type="GO" id="GO:0097120">
    <property type="term" value="P:receptor localization to synapse"/>
    <property type="evidence" value="ECO:0007669"/>
    <property type="project" value="TreeGrafter"/>
</dbReference>
<dbReference type="GO" id="GO:0016323">
    <property type="term" value="C:basolateral plasma membrane"/>
    <property type="evidence" value="ECO:0007669"/>
    <property type="project" value="TreeGrafter"/>
</dbReference>
<dbReference type="GO" id="GO:0043005">
    <property type="term" value="C:neuron projection"/>
    <property type="evidence" value="ECO:0007669"/>
    <property type="project" value="TreeGrafter"/>
</dbReference>
<keyword evidence="11" id="KW-1185">Reference proteome</keyword>
<name>A0A6A4UW18_AMPAM</name>
<dbReference type="InterPro" id="IPR036034">
    <property type="entry name" value="PDZ_sf"/>
</dbReference>
<keyword evidence="2 5" id="KW-0728">SH3 domain</keyword>
<dbReference type="SMART" id="SM00072">
    <property type="entry name" value="GuKc"/>
    <property type="match status" value="1"/>
</dbReference>
<dbReference type="InterPro" id="IPR008145">
    <property type="entry name" value="GK/Ca_channel_bsu"/>
</dbReference>
<dbReference type="Gene3D" id="3.40.50.300">
    <property type="entry name" value="P-loop containing nucleotide triphosphate hydrolases"/>
    <property type="match status" value="1"/>
</dbReference>
<reference evidence="10 11" key="1">
    <citation type="submission" date="2019-07" db="EMBL/GenBank/DDBJ databases">
        <title>Draft genome assembly of a fouling barnacle, Amphibalanus amphitrite (Darwin, 1854): The first reference genome for Thecostraca.</title>
        <authorList>
            <person name="Kim W."/>
        </authorList>
    </citation>
    <scope>NUCLEOTIDE SEQUENCE [LARGE SCALE GENOMIC DNA]</scope>
    <source>
        <strain evidence="10">SNU_AA5</strain>
        <tissue evidence="10">Soma without cirri and trophi</tissue>
    </source>
</reference>